<reference evidence="3 4" key="1">
    <citation type="submission" date="2019-10" db="EMBL/GenBank/DDBJ databases">
        <authorList>
            <person name="Dong K."/>
        </authorList>
    </citation>
    <scope>NUCLEOTIDE SEQUENCE [LARGE SCALE GENOMIC DNA]</scope>
    <source>
        <strain evidence="3 4">DSM 28960</strain>
    </source>
</reference>
<evidence type="ECO:0000313" key="4">
    <source>
        <dbReference type="Proteomes" id="UP000439550"/>
    </source>
</evidence>
<dbReference type="Pfam" id="PF26336">
    <property type="entry name" value="MacP_activator"/>
    <property type="match status" value="1"/>
</dbReference>
<keyword evidence="4" id="KW-1185">Reference proteome</keyword>
<feature type="coiled-coil region" evidence="1">
    <location>
        <begin position="11"/>
        <end position="42"/>
    </location>
</feature>
<evidence type="ECO:0000313" key="3">
    <source>
        <dbReference type="EMBL" id="MQW40074.1"/>
    </source>
</evidence>
<dbReference type="InterPro" id="IPR047752">
    <property type="entry name" value="MacP"/>
</dbReference>
<feature type="transmembrane region" description="Helical" evidence="2">
    <location>
        <begin position="72"/>
        <end position="92"/>
    </location>
</feature>
<dbReference type="AlphaFoldDB" id="A0A7X2D0M4"/>
<keyword evidence="2" id="KW-0812">Transmembrane</keyword>
<dbReference type="NCBIfam" id="NF038277">
    <property type="entry name" value="accessory_MacP"/>
    <property type="match status" value="1"/>
</dbReference>
<keyword evidence="1" id="KW-0175">Coiled coil</keyword>
<evidence type="ECO:0000256" key="1">
    <source>
        <dbReference type="SAM" id="Coils"/>
    </source>
</evidence>
<protein>
    <submittedName>
        <fullName evidence="3">Uncharacterized protein</fullName>
    </submittedName>
</protein>
<evidence type="ECO:0000256" key="2">
    <source>
        <dbReference type="SAM" id="Phobius"/>
    </source>
</evidence>
<dbReference type="EMBL" id="WITJ01000012">
    <property type="protein sequence ID" value="MQW40074.1"/>
    <property type="molecule type" value="Genomic_DNA"/>
</dbReference>
<accession>A0A7X2D0M4</accession>
<dbReference type="Proteomes" id="UP000439550">
    <property type="component" value="Unassembled WGS sequence"/>
</dbReference>
<name>A0A7X2D0M4_9LACT</name>
<proteinExistence type="predicted"/>
<sequence>MPRPILTDEMIEEAKHNKRRLEQNLKMEMENDEALAKKYEKIEKDLSKQTVYKSRRIENAKQVKRSKSINKWLMIVVFIVIILLGIFIWYYFLSPPA</sequence>
<keyword evidence="2" id="KW-0472">Membrane</keyword>
<gene>
    <name evidence="3" type="ORF">GHI93_09060</name>
</gene>
<keyword evidence="2" id="KW-1133">Transmembrane helix</keyword>
<dbReference type="RefSeq" id="WP_153496737.1">
    <property type="nucleotide sequence ID" value="NZ_CAXYUY010000029.1"/>
</dbReference>
<dbReference type="OrthoDB" id="2243846at2"/>
<comment type="caution">
    <text evidence="3">The sequence shown here is derived from an EMBL/GenBank/DDBJ whole genome shotgun (WGS) entry which is preliminary data.</text>
</comment>
<organism evidence="3 4">
    <name type="scientific">Lactococcus hircilactis</name>
    <dbReference type="NCBI Taxonomy" id="1494462"/>
    <lineage>
        <taxon>Bacteria</taxon>
        <taxon>Bacillati</taxon>
        <taxon>Bacillota</taxon>
        <taxon>Bacilli</taxon>
        <taxon>Lactobacillales</taxon>
        <taxon>Streptococcaceae</taxon>
        <taxon>Lactococcus</taxon>
    </lineage>
</organism>